<evidence type="ECO:0000313" key="7">
    <source>
        <dbReference type="Proteomes" id="UP001642360"/>
    </source>
</evidence>
<organism evidence="6 7">
    <name type="scientific">Ilex paraguariensis</name>
    <name type="common">yerba mate</name>
    <dbReference type="NCBI Taxonomy" id="185542"/>
    <lineage>
        <taxon>Eukaryota</taxon>
        <taxon>Viridiplantae</taxon>
        <taxon>Streptophyta</taxon>
        <taxon>Embryophyta</taxon>
        <taxon>Tracheophyta</taxon>
        <taxon>Spermatophyta</taxon>
        <taxon>Magnoliopsida</taxon>
        <taxon>eudicotyledons</taxon>
        <taxon>Gunneridae</taxon>
        <taxon>Pentapetalae</taxon>
        <taxon>asterids</taxon>
        <taxon>campanulids</taxon>
        <taxon>Aquifoliales</taxon>
        <taxon>Aquifoliaceae</taxon>
        <taxon>Ilex</taxon>
    </lineage>
</organism>
<protein>
    <recommendedName>
        <fullName evidence="5">RRM domain-containing protein</fullName>
    </recommendedName>
</protein>
<dbReference type="PANTHER" id="PTHR48032:SF8">
    <property type="entry name" value="RNA-BINDING PROTEIN 1-LIKE"/>
    <property type="match status" value="1"/>
</dbReference>
<name>A0ABC8RNX6_9AQUA</name>
<dbReference type="PROSITE" id="PS50102">
    <property type="entry name" value="RRM"/>
    <property type="match status" value="2"/>
</dbReference>
<accession>A0ABC8RNX6</accession>
<evidence type="ECO:0000259" key="5">
    <source>
        <dbReference type="PROSITE" id="PS50102"/>
    </source>
</evidence>
<evidence type="ECO:0000256" key="2">
    <source>
        <dbReference type="ARBA" id="ARBA00022884"/>
    </source>
</evidence>
<keyword evidence="1" id="KW-0677">Repeat</keyword>
<evidence type="ECO:0000256" key="1">
    <source>
        <dbReference type="ARBA" id="ARBA00022737"/>
    </source>
</evidence>
<feature type="domain" description="RRM" evidence="5">
    <location>
        <begin position="6"/>
        <end position="82"/>
    </location>
</feature>
<dbReference type="Proteomes" id="UP001642360">
    <property type="component" value="Unassembled WGS sequence"/>
</dbReference>
<reference evidence="6 7" key="1">
    <citation type="submission" date="2024-02" db="EMBL/GenBank/DDBJ databases">
        <authorList>
            <person name="Vignale AGUSTIN F."/>
            <person name="Sosa J E."/>
            <person name="Modenutti C."/>
        </authorList>
    </citation>
    <scope>NUCLEOTIDE SEQUENCE [LARGE SCALE GENOMIC DNA]</scope>
</reference>
<dbReference type="InterPro" id="IPR000504">
    <property type="entry name" value="RRM_dom"/>
</dbReference>
<feature type="domain" description="RRM" evidence="5">
    <location>
        <begin position="122"/>
        <end position="199"/>
    </location>
</feature>
<dbReference type="GO" id="GO:0003723">
    <property type="term" value="F:RNA binding"/>
    <property type="evidence" value="ECO:0007669"/>
    <property type="project" value="UniProtKB-UniRule"/>
</dbReference>
<dbReference type="PANTHER" id="PTHR48032">
    <property type="entry name" value="RNA-BINDING PROTEIN MUSASHI HOMOLOG RBP6"/>
    <property type="match status" value="1"/>
</dbReference>
<evidence type="ECO:0000256" key="4">
    <source>
        <dbReference type="SAM" id="MobiDB-lite"/>
    </source>
</evidence>
<dbReference type="AlphaFoldDB" id="A0ABC8RNX6"/>
<dbReference type="InterPro" id="IPR012677">
    <property type="entry name" value="Nucleotide-bd_a/b_plait_sf"/>
</dbReference>
<evidence type="ECO:0000256" key="3">
    <source>
        <dbReference type="PROSITE-ProRule" id="PRU00176"/>
    </source>
</evidence>
<dbReference type="Gene3D" id="3.30.70.330">
    <property type="match status" value="2"/>
</dbReference>
<dbReference type="InterPro" id="IPR035979">
    <property type="entry name" value="RBD_domain_sf"/>
</dbReference>
<dbReference type="SUPFAM" id="SSF54928">
    <property type="entry name" value="RNA-binding domain, RBD"/>
    <property type="match status" value="2"/>
</dbReference>
<evidence type="ECO:0000313" key="6">
    <source>
        <dbReference type="EMBL" id="CAK9143727.1"/>
    </source>
</evidence>
<comment type="caution">
    <text evidence="6">The sequence shown here is derived from an EMBL/GenBank/DDBJ whole genome shotgun (WGS) entry which is preliminary data.</text>
</comment>
<keyword evidence="7" id="KW-1185">Reference proteome</keyword>
<keyword evidence="2 3" id="KW-0694">RNA-binding</keyword>
<gene>
    <name evidence="6" type="ORF">ILEXP_LOCUS11447</name>
</gene>
<feature type="region of interest" description="Disordered" evidence="4">
    <location>
        <begin position="487"/>
        <end position="523"/>
    </location>
</feature>
<feature type="compositionally biased region" description="Basic and acidic residues" evidence="4">
    <location>
        <begin position="487"/>
        <end position="505"/>
    </location>
</feature>
<dbReference type="CDD" id="cd12330">
    <property type="entry name" value="RRM2_Hrp1p"/>
    <property type="match status" value="1"/>
</dbReference>
<dbReference type="Pfam" id="PF00076">
    <property type="entry name" value="RRM_1"/>
    <property type="match status" value="2"/>
</dbReference>
<proteinExistence type="predicted"/>
<dbReference type="EMBL" id="CAUOFW020001325">
    <property type="protein sequence ID" value="CAK9143727.1"/>
    <property type="molecule type" value="Genomic_DNA"/>
</dbReference>
<dbReference type="SMART" id="SM00360">
    <property type="entry name" value="RRM"/>
    <property type="match status" value="2"/>
</dbReference>
<sequence>MEYRHGRVFVGGVSQETDEETLKEHFGKYGEVRESEVLTDKVTGYKRGFGFVTFVDPSVVGRVLQEEHIILGRTVEVNIAKPKRGMCTNYCCQECCCLRQQEIIGASTSSCNGNCNSRVRTKKIFVGGLPSSLIEEEFRSYFGTFGTIEDAIVMYDKKTNRPRGFGFVTFESEETAENVLQNSFHQLNNKIVEVKRAKPKVRSNNHIGSDDLCFGVGSINGGFGFYSPYADCCSSCAFCTFSDPNFSVYSDGLGAYTNMNNGFGYETFSGASHYYLCNPLWYGGLVSSPTYVNGVAYATDWDSQLMYATTYINGGAYATGWDSQLMYATTNFNGGTYATGWDKRLRDAPDGSVHYSCRKEDTDPNPDGLLISPNSIKSNENGDSCNAGIPASKIQTWIQGALGNEINGAEEKREVDNQSMPHIYGYQASVIVCNDSLNESDEGTHAKVRTNKSLPRMDMWRLEDNGTENLSADNQGLAILVGTEKDSVGTRHDSCLEDDGTENKGADSQGLPTLVDTQKNSGQ</sequence>